<dbReference type="GO" id="GO:0005524">
    <property type="term" value="F:ATP binding"/>
    <property type="evidence" value="ECO:0007669"/>
    <property type="project" value="UniProtKB-KW"/>
</dbReference>
<feature type="domain" description="TiaS C-terminal zinc ribbon" evidence="9">
    <location>
        <begin position="367"/>
        <end position="409"/>
    </location>
</feature>
<dbReference type="RefSeq" id="WP_012608137.1">
    <property type="nucleotide sequence ID" value="NC_011766.1"/>
</dbReference>
<dbReference type="PANTHER" id="PTHR40705">
    <property type="entry name" value="TRNA(ILE2) 2-AGMATINYLCYTIDINE SYNTHETASE TIAS"/>
    <property type="match status" value="1"/>
</dbReference>
<protein>
    <recommendedName>
        <fullName evidence="6">tRNA(Ile2) 2-agmatinylcytidine synthetase TiaS</fullName>
        <shortName evidence="6">tRNA(Ile2)-agm2C synthetase</shortName>
        <ecNumber evidence="6">6.3.4.22</ecNumber>
    </recommendedName>
    <alternativeName>
        <fullName evidence="6">tRNA(Ile2) agmatidine synthetase</fullName>
    </alternativeName>
</protein>
<dbReference type="AlphaFoldDB" id="B8D3W4"/>
<dbReference type="Proteomes" id="UP000006903">
    <property type="component" value="Chromosome"/>
</dbReference>
<dbReference type="InterPro" id="IPR053870">
    <property type="entry name" value="TiaS-like_TCKD"/>
</dbReference>
<evidence type="ECO:0000259" key="7">
    <source>
        <dbReference type="Pfam" id="PF08489"/>
    </source>
</evidence>
<dbReference type="Gene3D" id="2.40.50.1010">
    <property type="match status" value="1"/>
</dbReference>
<dbReference type="InterPro" id="IPR013696">
    <property type="entry name" value="TiaS_FLD"/>
</dbReference>
<comment type="catalytic activity">
    <reaction evidence="6">
        <text>cytidine(34) in tRNA(Ile2) + agmatine + ATP + H2O = 2-agmatinylcytidine(34) in tRNA(Ile2) + AMP + 2 phosphate + 2 H(+)</text>
        <dbReference type="Rhea" id="RHEA:43608"/>
        <dbReference type="Rhea" id="RHEA-COMP:10625"/>
        <dbReference type="Rhea" id="RHEA-COMP:10626"/>
        <dbReference type="ChEBI" id="CHEBI:15377"/>
        <dbReference type="ChEBI" id="CHEBI:15378"/>
        <dbReference type="ChEBI" id="CHEBI:30616"/>
        <dbReference type="ChEBI" id="CHEBI:43474"/>
        <dbReference type="ChEBI" id="CHEBI:58145"/>
        <dbReference type="ChEBI" id="CHEBI:82748"/>
        <dbReference type="ChEBI" id="CHEBI:83545"/>
        <dbReference type="ChEBI" id="CHEBI:456215"/>
        <dbReference type="EC" id="6.3.4.22"/>
    </reaction>
</comment>
<evidence type="ECO:0000256" key="1">
    <source>
        <dbReference type="ARBA" id="ARBA00022490"/>
    </source>
</evidence>
<keyword evidence="10" id="KW-0238">DNA-binding</keyword>
<dbReference type="CDD" id="cd04482">
    <property type="entry name" value="RPA2_OBF_like"/>
    <property type="match status" value="1"/>
</dbReference>
<evidence type="ECO:0000256" key="2">
    <source>
        <dbReference type="ARBA" id="ARBA00022598"/>
    </source>
</evidence>
<keyword evidence="5 6" id="KW-0067">ATP-binding</keyword>
<dbReference type="Pfam" id="PF23783">
    <property type="entry name" value="Zn_ribbon_TiaS"/>
    <property type="match status" value="1"/>
</dbReference>
<dbReference type="Pfam" id="PF22641">
    <property type="entry name" value="TiaS_TCKD"/>
    <property type="match status" value="1"/>
</dbReference>
<dbReference type="Pfam" id="PF08489">
    <property type="entry name" value="TiaS_FLD"/>
    <property type="match status" value="1"/>
</dbReference>
<dbReference type="STRING" id="490899.DKAM_0469"/>
<reference evidence="10 11" key="1">
    <citation type="journal article" date="2009" name="J. Bacteriol.">
        <title>Complete genome sequence of the anaerobic, protein-degrading hyperthermophilic crenarchaeon Desulfurococcus kamchatkensis.</title>
        <authorList>
            <person name="Ravin N.V."/>
            <person name="Mardanov A.V."/>
            <person name="Beletsky A.V."/>
            <person name="Kublanov I.V."/>
            <person name="Kolganova T.V."/>
            <person name="Lebedinsky A.V."/>
            <person name="Chernyh N.A."/>
            <person name="Bonch-Osmolovskaya E.A."/>
            <person name="Skryabin K.G."/>
        </authorList>
    </citation>
    <scope>NUCLEOTIDE SEQUENCE [LARGE SCALE GENOMIC DNA]</scope>
    <source>
        <strain evidence="11">DSM 18924 / JCM 16383 / VKM B-2413 / 1221n</strain>
    </source>
</reference>
<dbReference type="EC" id="6.3.4.22" evidence="6"/>
<accession>B8D3W4</accession>
<dbReference type="GeneID" id="7170703"/>
<evidence type="ECO:0000256" key="4">
    <source>
        <dbReference type="ARBA" id="ARBA00022741"/>
    </source>
</evidence>
<evidence type="ECO:0000259" key="8">
    <source>
        <dbReference type="Pfam" id="PF22641"/>
    </source>
</evidence>
<dbReference type="GO" id="GO:0003677">
    <property type="term" value="F:DNA binding"/>
    <property type="evidence" value="ECO:0007669"/>
    <property type="project" value="UniProtKB-KW"/>
</dbReference>
<evidence type="ECO:0000256" key="6">
    <source>
        <dbReference type="HAMAP-Rule" id="MF_01892"/>
    </source>
</evidence>
<dbReference type="GO" id="GO:0002101">
    <property type="term" value="P:tRNA wobble cytosine modification"/>
    <property type="evidence" value="ECO:0007669"/>
    <property type="project" value="UniProtKB-UniRule"/>
</dbReference>
<comment type="subcellular location">
    <subcellularLocation>
        <location evidence="6">Cytoplasm</location>
    </subcellularLocation>
</comment>
<dbReference type="Gene3D" id="3.90.600.20">
    <property type="match status" value="1"/>
</dbReference>
<proteinExistence type="inferred from homology"/>
<keyword evidence="1 6" id="KW-0963">Cytoplasm</keyword>
<dbReference type="eggNOG" id="arCOG01115">
    <property type="taxonomic scope" value="Archaea"/>
</dbReference>
<dbReference type="GO" id="GO:0016879">
    <property type="term" value="F:ligase activity, forming carbon-nitrogen bonds"/>
    <property type="evidence" value="ECO:0007669"/>
    <property type="project" value="UniProtKB-UniRule"/>
</dbReference>
<comment type="similarity">
    <text evidence="6">Belongs to the TiaS family.</text>
</comment>
<sequence length="451" mass="50921">MEGIRLHIGLDDIDSPTGGCTTHIAVQIVHELSGKGNIWFTDYLNLIRLNPAVPWKTRGNGAVAIRLSVASESDLVDVIEHVENKVDEYVAEYSNPKHQPSLVFLIGDVPGFLEKYGEKALYDFIPLDYALRVIGRLGERIRVHAPRGRRGVIGALAAIGIQMLSGDYTYELIAYRTREYIGKPRMIDENSIMEMDKATQGKTILNYDHESKRSLIIPRGPDPVLYGIRGEYPWDLIDASKYLRVFEPVEYMAVFRTNQHTDSHLHPVDTVCDVHPYMCVRLTGTVSSKPRRIQGGHLVFKVCNECCMDVAVYEPTKRFRDVVEKLEPGDKVEVMGCVRPGSRSHGATLNLEKICVIELARKTIKLNPLCPKCGRRMESAGKGKGFKCRHCGYKSLELSKEEIVVPRDIQAMCYQPPLHVFKHVMRPLGRPVVHRVFTGSELITPFVWKLS</sequence>
<comment type="function">
    <text evidence="6">ATP-dependent agmatine transferase that catalyzes the formation of 2-agmatinylcytidine (agm2C) at the wobble position (C34) of tRNA(Ile2), converting the codon specificity from AUG to AUA.</text>
</comment>
<keyword evidence="4 6" id="KW-0547">Nucleotide-binding</keyword>
<dbReference type="InterPro" id="IPR055394">
    <property type="entry name" value="Zn_ribbon_TiaS"/>
</dbReference>
<dbReference type="PANTHER" id="PTHR40705:SF2">
    <property type="entry name" value="DUF1743 DOMAIN-CONTAINING PROTEIN"/>
    <property type="match status" value="1"/>
</dbReference>
<evidence type="ECO:0000313" key="11">
    <source>
        <dbReference type="Proteomes" id="UP000006903"/>
    </source>
</evidence>
<keyword evidence="3 6" id="KW-0819">tRNA processing</keyword>
<gene>
    <name evidence="6" type="primary">tiaS</name>
    <name evidence="10" type="ordered locus">DKAM_0469</name>
</gene>
<dbReference type="KEGG" id="dka:DKAM_0469"/>
<dbReference type="InterPro" id="IPR024913">
    <property type="entry name" value="tRNA_Ile2__agm2C_synt"/>
</dbReference>
<feature type="domain" description="TiaS-like TCKD" evidence="8">
    <location>
        <begin position="8"/>
        <end position="68"/>
    </location>
</feature>
<dbReference type="Gene3D" id="3.30.70.2200">
    <property type="match status" value="1"/>
</dbReference>
<organism evidence="10 11">
    <name type="scientific">Desulfurococcus amylolyticus (strain DSM 18924 / JCM 16383 / VKM B-2413 / 1221n)</name>
    <name type="common">Desulfurococcus kamchatkensis</name>
    <dbReference type="NCBI Taxonomy" id="490899"/>
    <lineage>
        <taxon>Archaea</taxon>
        <taxon>Thermoproteota</taxon>
        <taxon>Thermoprotei</taxon>
        <taxon>Desulfurococcales</taxon>
        <taxon>Desulfurococcaceae</taxon>
        <taxon>Desulfurococcus</taxon>
    </lineage>
</organism>
<dbReference type="EMBL" id="CP001140">
    <property type="protein sequence ID" value="ACL10795.1"/>
    <property type="molecule type" value="Genomic_DNA"/>
</dbReference>
<dbReference type="HAMAP" id="MF_01892">
    <property type="entry name" value="tRNA_Ile2_agm2C_synt"/>
    <property type="match status" value="1"/>
</dbReference>
<dbReference type="HOGENOM" id="CLU_675459_0_0_2"/>
<dbReference type="GO" id="GO:0005737">
    <property type="term" value="C:cytoplasm"/>
    <property type="evidence" value="ECO:0007669"/>
    <property type="project" value="UniProtKB-SubCell"/>
</dbReference>
<evidence type="ECO:0000259" key="9">
    <source>
        <dbReference type="Pfam" id="PF23783"/>
    </source>
</evidence>
<feature type="domain" description="TiaS FLD" evidence="7">
    <location>
        <begin position="150"/>
        <end position="264"/>
    </location>
</feature>
<evidence type="ECO:0000256" key="5">
    <source>
        <dbReference type="ARBA" id="ARBA00022840"/>
    </source>
</evidence>
<keyword evidence="2 6" id="KW-0436">Ligase</keyword>
<evidence type="ECO:0000313" key="10">
    <source>
        <dbReference type="EMBL" id="ACL10795.1"/>
    </source>
</evidence>
<name>B8D3W4_DESA1</name>
<evidence type="ECO:0000256" key="3">
    <source>
        <dbReference type="ARBA" id="ARBA00022694"/>
    </source>
</evidence>